<dbReference type="AlphaFoldDB" id="A0A2V2ZVK9"/>
<organism evidence="1 2">
    <name type="scientific">Cytobacillus oceanisediminis</name>
    <dbReference type="NCBI Taxonomy" id="665099"/>
    <lineage>
        <taxon>Bacteria</taxon>
        <taxon>Bacillati</taxon>
        <taxon>Bacillota</taxon>
        <taxon>Bacilli</taxon>
        <taxon>Bacillales</taxon>
        <taxon>Bacillaceae</taxon>
        <taxon>Cytobacillus</taxon>
    </lineage>
</organism>
<proteinExistence type="predicted"/>
<sequence length="45" mass="5441">MIKETEYLSFINEIGRLFNDYYKCHDEKIKQILLDDIRLIGQALH</sequence>
<dbReference type="EMBL" id="QGTW01000006">
    <property type="protein sequence ID" value="PWW28476.1"/>
    <property type="molecule type" value="Genomic_DNA"/>
</dbReference>
<gene>
    <name evidence="1" type="ORF">DFO73_106292</name>
</gene>
<reference evidence="1 2" key="1">
    <citation type="submission" date="2018-05" db="EMBL/GenBank/DDBJ databases">
        <title>Freshwater and sediment microbial communities from various areas in North America, analyzing microbe dynamics in response to fracking.</title>
        <authorList>
            <person name="Lamendella R."/>
        </authorList>
    </citation>
    <scope>NUCLEOTIDE SEQUENCE [LARGE SCALE GENOMIC DNA]</scope>
    <source>
        <strain evidence="1 2">15_TX</strain>
    </source>
</reference>
<name>A0A2V2ZVK9_9BACI</name>
<evidence type="ECO:0000313" key="2">
    <source>
        <dbReference type="Proteomes" id="UP000247150"/>
    </source>
</evidence>
<protein>
    <submittedName>
        <fullName evidence="1">Uncharacterized protein</fullName>
    </submittedName>
</protein>
<comment type="caution">
    <text evidence="1">The sequence shown here is derived from an EMBL/GenBank/DDBJ whole genome shotgun (WGS) entry which is preliminary data.</text>
</comment>
<evidence type="ECO:0000313" key="1">
    <source>
        <dbReference type="EMBL" id="PWW28476.1"/>
    </source>
</evidence>
<accession>A0A2V2ZVK9</accession>
<dbReference type="Proteomes" id="UP000247150">
    <property type="component" value="Unassembled WGS sequence"/>
</dbReference>
<dbReference type="RefSeq" id="WP_181396019.1">
    <property type="nucleotide sequence ID" value="NZ_QGTW01000006.1"/>
</dbReference>